<reference evidence="1" key="1">
    <citation type="journal article" date="2015" name="Nature">
        <title>Complex archaea that bridge the gap between prokaryotes and eukaryotes.</title>
        <authorList>
            <person name="Spang A."/>
            <person name="Saw J.H."/>
            <person name="Jorgensen S.L."/>
            <person name="Zaremba-Niedzwiedzka K."/>
            <person name="Martijn J."/>
            <person name="Lind A.E."/>
            <person name="van Eijk R."/>
            <person name="Schleper C."/>
            <person name="Guy L."/>
            <person name="Ettema T.J."/>
        </authorList>
    </citation>
    <scope>NUCLEOTIDE SEQUENCE</scope>
</reference>
<gene>
    <name evidence="1" type="ORF">LCGC14_2833720</name>
</gene>
<evidence type="ECO:0000313" key="1">
    <source>
        <dbReference type="EMBL" id="KKK79417.1"/>
    </source>
</evidence>
<proteinExistence type="predicted"/>
<sequence>AELEVNRVGLYREQHADRKRRDAKVREEKLADLRNESTNFRQVTSKLLKSKNRKEFLRRLEADKTVGVNYANVVQYVKAIKPWLVDEGAERVWLDLINLRTYTSEMPGTTETTKTRAATLIMNASRRVIEEDARYYRNAAERKVAQERTNPDIIVHTGTGQRATIAELRAEGIENTLGILHGPFERIPMAVAAARRSEVSQQLTDTSRREDIKRAKLQGVITERKYNSWLDIEAARQAKEIVWFRVFEKGKSPYEEAGLKGVWERGTRTEMLDKYPGQFSLDVKEEQDRVRMNQEATRLTLAWKRDARDVNSARSAQERFQLIKKASKGKLSDEDFLQLGILSGYASSPTKLGSFARTLKASSSVRKLGGGTIDNLTIRFTERITNLKGLTVDNDKIQVII</sequence>
<accession>A0A0F8YDA5</accession>
<organism evidence="1">
    <name type="scientific">marine sediment metagenome</name>
    <dbReference type="NCBI Taxonomy" id="412755"/>
    <lineage>
        <taxon>unclassified sequences</taxon>
        <taxon>metagenomes</taxon>
        <taxon>ecological metagenomes</taxon>
    </lineage>
</organism>
<comment type="caution">
    <text evidence="1">The sequence shown here is derived from an EMBL/GenBank/DDBJ whole genome shotgun (WGS) entry which is preliminary data.</text>
</comment>
<protein>
    <submittedName>
        <fullName evidence="1">Uncharacterized protein</fullName>
    </submittedName>
</protein>
<feature type="non-terminal residue" evidence="1">
    <location>
        <position position="1"/>
    </location>
</feature>
<dbReference type="AlphaFoldDB" id="A0A0F8YDA5"/>
<dbReference type="EMBL" id="LAZR01054038">
    <property type="protein sequence ID" value="KKK79417.1"/>
    <property type="molecule type" value="Genomic_DNA"/>
</dbReference>
<name>A0A0F8YDA5_9ZZZZ</name>
<feature type="non-terminal residue" evidence="1">
    <location>
        <position position="401"/>
    </location>
</feature>